<dbReference type="VEuPathDB" id="FungiDB:A1O9_11545"/>
<keyword evidence="3" id="KW-0489">Methyltransferase</keyword>
<comment type="caution">
    <text evidence="6">The sequence shown here is derived from an EMBL/GenBank/DDBJ whole genome shotgun (WGS) entry which is preliminary data.</text>
</comment>
<keyword evidence="5" id="KW-0949">S-adenosyl-L-methionine</keyword>
<comment type="similarity">
    <text evidence="1">Belongs to the carnosine N-methyltransferase family.</text>
</comment>
<dbReference type="RefSeq" id="XP_013254895.1">
    <property type="nucleotide sequence ID" value="XM_013399441.1"/>
</dbReference>
<dbReference type="PANTHER" id="PTHR12303">
    <property type="entry name" value="CARNOSINE N-METHYLTRANSFERASE"/>
    <property type="match status" value="1"/>
</dbReference>
<dbReference type="GO" id="GO:0032259">
    <property type="term" value="P:methylation"/>
    <property type="evidence" value="ECO:0007669"/>
    <property type="project" value="UniProtKB-KW"/>
</dbReference>
<organism evidence="6 7">
    <name type="scientific">Exophiala aquamarina CBS 119918</name>
    <dbReference type="NCBI Taxonomy" id="1182545"/>
    <lineage>
        <taxon>Eukaryota</taxon>
        <taxon>Fungi</taxon>
        <taxon>Dikarya</taxon>
        <taxon>Ascomycota</taxon>
        <taxon>Pezizomycotina</taxon>
        <taxon>Eurotiomycetes</taxon>
        <taxon>Chaetothyriomycetidae</taxon>
        <taxon>Chaetothyriales</taxon>
        <taxon>Herpotrichiellaceae</taxon>
        <taxon>Exophiala</taxon>
    </lineage>
</organism>
<dbReference type="GO" id="GO:0030735">
    <property type="term" value="F:carnosine N-methyltransferase activity"/>
    <property type="evidence" value="ECO:0007669"/>
    <property type="project" value="UniProtKB-EC"/>
</dbReference>
<evidence type="ECO:0000256" key="1">
    <source>
        <dbReference type="ARBA" id="ARBA00010086"/>
    </source>
</evidence>
<dbReference type="HOGENOM" id="CLU_030612_1_2_1"/>
<evidence type="ECO:0000256" key="5">
    <source>
        <dbReference type="ARBA" id="ARBA00022691"/>
    </source>
</evidence>
<evidence type="ECO:0000313" key="7">
    <source>
        <dbReference type="Proteomes" id="UP000027920"/>
    </source>
</evidence>
<keyword evidence="7" id="KW-1185">Reference proteome</keyword>
<dbReference type="OrthoDB" id="4158463at2759"/>
<proteinExistence type="inferred from homology"/>
<reference evidence="6 7" key="1">
    <citation type="submission" date="2013-03" db="EMBL/GenBank/DDBJ databases">
        <title>The Genome Sequence of Exophiala aquamarina CBS 119918.</title>
        <authorList>
            <consortium name="The Broad Institute Genomics Platform"/>
            <person name="Cuomo C."/>
            <person name="de Hoog S."/>
            <person name="Gorbushina A."/>
            <person name="Walker B."/>
            <person name="Young S.K."/>
            <person name="Zeng Q."/>
            <person name="Gargeya S."/>
            <person name="Fitzgerald M."/>
            <person name="Haas B."/>
            <person name="Abouelleil A."/>
            <person name="Allen A.W."/>
            <person name="Alvarado L."/>
            <person name="Arachchi H.M."/>
            <person name="Berlin A.M."/>
            <person name="Chapman S.B."/>
            <person name="Gainer-Dewar J."/>
            <person name="Goldberg J."/>
            <person name="Griggs A."/>
            <person name="Gujja S."/>
            <person name="Hansen M."/>
            <person name="Howarth C."/>
            <person name="Imamovic A."/>
            <person name="Ireland A."/>
            <person name="Larimer J."/>
            <person name="McCowan C."/>
            <person name="Murphy C."/>
            <person name="Pearson M."/>
            <person name="Poon T.W."/>
            <person name="Priest M."/>
            <person name="Roberts A."/>
            <person name="Saif S."/>
            <person name="Shea T."/>
            <person name="Sisk P."/>
            <person name="Sykes S."/>
            <person name="Wortman J."/>
            <person name="Nusbaum C."/>
            <person name="Birren B."/>
        </authorList>
    </citation>
    <scope>NUCLEOTIDE SEQUENCE [LARGE SCALE GENOMIC DNA]</scope>
    <source>
        <strain evidence="6 7">CBS 119918</strain>
    </source>
</reference>
<dbReference type="EC" id="2.1.1.22" evidence="2"/>
<dbReference type="InterPro" id="IPR029063">
    <property type="entry name" value="SAM-dependent_MTases_sf"/>
</dbReference>
<gene>
    <name evidence="6" type="ORF">A1O9_11545</name>
</gene>
<dbReference type="Pfam" id="PF07942">
    <property type="entry name" value="CARME"/>
    <property type="match status" value="2"/>
</dbReference>
<accession>A0A072P9V5</accession>
<dbReference type="SMART" id="SM01296">
    <property type="entry name" value="N2227"/>
    <property type="match status" value="1"/>
</dbReference>
<evidence type="ECO:0000256" key="3">
    <source>
        <dbReference type="ARBA" id="ARBA00022603"/>
    </source>
</evidence>
<name>A0A072P9V5_9EURO</name>
<sequence>MTVFKNNTMAKPGPVFSEISFKHVSEKEIRAYRTSNEEEFVSPRLRHFLSLPPDPQEALCQQPISCVENIKRVGAAVYENSRLALSIADYGSGLLSCLTTDKGGRPHTNIENEDAIVRSTLRQLYRDFSQDGSQERGLCHKTIIQDLARVFAGRTVEERQRILVPGAGLLRLPLSLQLAGYEVEANEHERLYCRILKPSYNNAFDAVTTLFFIDTARNLLDYITAVNHCLKPGGIWINIGPLLWNCYENGPAGRQEGDVDDDLSCKARHRLDSSDLKDSRPQMLEFSNDEVLCVLEYFGFVVEVQNPDIGRAGFIANPRGMLQNTYQLSHWVARKEL</sequence>
<evidence type="ECO:0000313" key="6">
    <source>
        <dbReference type="EMBL" id="KEF52305.1"/>
    </source>
</evidence>
<protein>
    <recommendedName>
        <fullName evidence="2">carnosine N-methyltransferase</fullName>
        <ecNumber evidence="2">2.1.1.22</ecNumber>
    </recommendedName>
</protein>
<dbReference type="SUPFAM" id="SSF53335">
    <property type="entry name" value="S-adenosyl-L-methionine-dependent methyltransferases"/>
    <property type="match status" value="1"/>
</dbReference>
<dbReference type="EMBL" id="AMGV01000018">
    <property type="protein sequence ID" value="KEF52305.1"/>
    <property type="molecule type" value="Genomic_DNA"/>
</dbReference>
<dbReference type="AlphaFoldDB" id="A0A072P9V5"/>
<evidence type="ECO:0000256" key="2">
    <source>
        <dbReference type="ARBA" id="ARBA00012003"/>
    </source>
</evidence>
<dbReference type="Proteomes" id="UP000027920">
    <property type="component" value="Unassembled WGS sequence"/>
</dbReference>
<dbReference type="GeneID" id="25286443"/>
<keyword evidence="4" id="KW-0808">Transferase</keyword>
<dbReference type="InterPro" id="IPR012901">
    <property type="entry name" value="CARME"/>
</dbReference>
<dbReference type="PANTHER" id="PTHR12303:SF6">
    <property type="entry name" value="CARNOSINE N-METHYLTRANSFERASE"/>
    <property type="match status" value="1"/>
</dbReference>
<evidence type="ECO:0000256" key="4">
    <source>
        <dbReference type="ARBA" id="ARBA00022679"/>
    </source>
</evidence>
<dbReference type="STRING" id="1182545.A0A072P9V5"/>